<dbReference type="AlphaFoldDB" id="A0A6M3L5R2"/>
<proteinExistence type="predicted"/>
<reference evidence="1" key="1">
    <citation type="submission" date="2020-03" db="EMBL/GenBank/DDBJ databases">
        <title>The deep terrestrial virosphere.</title>
        <authorList>
            <person name="Holmfeldt K."/>
            <person name="Nilsson E."/>
            <person name="Simone D."/>
            <person name="Lopez-Fernandez M."/>
            <person name="Wu X."/>
            <person name="de Brujin I."/>
            <person name="Lundin D."/>
            <person name="Andersson A."/>
            <person name="Bertilsson S."/>
            <person name="Dopson M."/>
        </authorList>
    </citation>
    <scope>NUCLEOTIDE SEQUENCE</scope>
    <source>
        <strain evidence="1">MM415B02510</strain>
    </source>
</reference>
<sequence>MSYIGKTFSIPCNRGGLTANPNIDMIEPTDMIYPTRNINLHENGRKKRGGTTSLLATGYGTVVTGTPAITGMYDFMLIGGTRTLVVAADDGSVYSGFATTIHTGASTTTFFDFETFEDELYIVDGNTVPVKWTGTGNVAALTDIPSDWTGTNFPSWIAKHGRGASERLWAGGCPSTPNTVYASVNGDGDDFSDANVTTIQIETGDGFGIVGAEEYGDRLVCFGKRKNYIIDDLDTNVSNWGYDAAQWEGGAASNRLICKTPNDIIAMMEDGEVYSVTAAQTYGDYKAASLTRPAFMHRWIKEYCNLAYFNNFHMVFDPVLRAIKIFIIRNGQSAVDTALVYFIDRPAKEAWMVHDNQSSTSGYSASASCIYRKSAGVHKVYTGGYVGDIWELETANQNDDGVAFYGGFKTGHMPFDNPRIEKRYKHGFLITRPEGDYTLAVDWWVDGVQQTQRTVSLAGIGENLDAFVLGTSVLGGDDVIDTKFELGKKGKRVQLEVKSTTVNEDFYVSHMLIDHKELGAEPT</sequence>
<organism evidence="1">
    <name type="scientific">viral metagenome</name>
    <dbReference type="NCBI Taxonomy" id="1070528"/>
    <lineage>
        <taxon>unclassified sequences</taxon>
        <taxon>metagenomes</taxon>
        <taxon>organismal metagenomes</taxon>
    </lineage>
</organism>
<gene>
    <name evidence="1" type="ORF">MM415B02510_0008</name>
</gene>
<dbReference type="EMBL" id="MT142867">
    <property type="protein sequence ID" value="QJA89763.1"/>
    <property type="molecule type" value="Genomic_DNA"/>
</dbReference>
<accession>A0A6M3L5R2</accession>
<name>A0A6M3L5R2_9ZZZZ</name>
<evidence type="ECO:0000313" key="1">
    <source>
        <dbReference type="EMBL" id="QJA89763.1"/>
    </source>
</evidence>
<protein>
    <submittedName>
        <fullName evidence="1">Uncharacterized protein</fullName>
    </submittedName>
</protein>